<dbReference type="InterPro" id="IPR041588">
    <property type="entry name" value="Integrase_H2C2"/>
</dbReference>
<evidence type="ECO:0000256" key="2">
    <source>
        <dbReference type="SAM" id="MobiDB-lite"/>
    </source>
</evidence>
<sequence>MTSPVPPTSTPGFPPANHPSTSTTSRTINRATDGEFCATTPTRPDFDTIFLILSFSREQLLSAQGDDHTLQGLSISLSTPPTNRIEVREHQGLLYWQIQKGGDTYKIQLVVPKTLVQQTIKHFHQRTAGKHHGGLKTLLQILEVAWWPSVRSDVWRVIEGCKLCGVESKECAVINPTKKPPTQGRP</sequence>
<dbReference type="FunFam" id="1.10.340.70:FF:000001">
    <property type="entry name" value="Retrovirus-related Pol polyprotein from transposon gypsy-like Protein"/>
    <property type="match status" value="1"/>
</dbReference>
<dbReference type="Pfam" id="PF17921">
    <property type="entry name" value="Integrase_H2C2"/>
    <property type="match status" value="1"/>
</dbReference>
<proteinExistence type="predicted"/>
<dbReference type="Proteomes" id="UP001529510">
    <property type="component" value="Unassembled WGS sequence"/>
</dbReference>
<evidence type="ECO:0000256" key="1">
    <source>
        <dbReference type="ARBA" id="ARBA00039658"/>
    </source>
</evidence>
<comment type="caution">
    <text evidence="4">The sequence shown here is derived from an EMBL/GenBank/DDBJ whole genome shotgun (WGS) entry which is preliminary data.</text>
</comment>
<evidence type="ECO:0000259" key="3">
    <source>
        <dbReference type="Pfam" id="PF17921"/>
    </source>
</evidence>
<accession>A0ABD0QS09</accession>
<reference evidence="4 5" key="1">
    <citation type="submission" date="2024-05" db="EMBL/GenBank/DDBJ databases">
        <title>Genome sequencing and assembly of Indian major carp, Cirrhinus mrigala (Hamilton, 1822).</title>
        <authorList>
            <person name="Mohindra V."/>
            <person name="Chowdhury L.M."/>
            <person name="Lal K."/>
            <person name="Jena J.K."/>
        </authorList>
    </citation>
    <scope>NUCLEOTIDE SEQUENCE [LARGE SCALE GENOMIC DNA]</scope>
    <source>
        <strain evidence="4">CM1030</strain>
        <tissue evidence="4">Blood</tissue>
    </source>
</reference>
<protein>
    <recommendedName>
        <fullName evidence="1">Gypsy retrotransposon integrase-like protein 1</fullName>
    </recommendedName>
</protein>
<dbReference type="AlphaFoldDB" id="A0ABD0QS09"/>
<organism evidence="4 5">
    <name type="scientific">Cirrhinus mrigala</name>
    <name type="common">Mrigala</name>
    <dbReference type="NCBI Taxonomy" id="683832"/>
    <lineage>
        <taxon>Eukaryota</taxon>
        <taxon>Metazoa</taxon>
        <taxon>Chordata</taxon>
        <taxon>Craniata</taxon>
        <taxon>Vertebrata</taxon>
        <taxon>Euteleostomi</taxon>
        <taxon>Actinopterygii</taxon>
        <taxon>Neopterygii</taxon>
        <taxon>Teleostei</taxon>
        <taxon>Ostariophysi</taxon>
        <taxon>Cypriniformes</taxon>
        <taxon>Cyprinidae</taxon>
        <taxon>Labeoninae</taxon>
        <taxon>Labeonini</taxon>
        <taxon>Cirrhinus</taxon>
    </lineage>
</organism>
<evidence type="ECO:0000313" key="5">
    <source>
        <dbReference type="Proteomes" id="UP001529510"/>
    </source>
</evidence>
<keyword evidence="5" id="KW-1185">Reference proteome</keyword>
<feature type="non-terminal residue" evidence="4">
    <location>
        <position position="186"/>
    </location>
</feature>
<evidence type="ECO:0000313" key="4">
    <source>
        <dbReference type="EMBL" id="KAL0189000.1"/>
    </source>
</evidence>
<gene>
    <name evidence="4" type="ORF">M9458_016099</name>
</gene>
<name>A0ABD0QS09_CIRMR</name>
<feature type="domain" description="Integrase zinc-binding" evidence="3">
    <location>
        <begin position="111"/>
        <end position="164"/>
    </location>
</feature>
<dbReference type="EMBL" id="JAMKFB020000007">
    <property type="protein sequence ID" value="KAL0189000.1"/>
    <property type="molecule type" value="Genomic_DNA"/>
</dbReference>
<dbReference type="Gene3D" id="1.10.340.70">
    <property type="match status" value="1"/>
</dbReference>
<feature type="compositionally biased region" description="Polar residues" evidence="2">
    <location>
        <begin position="18"/>
        <end position="30"/>
    </location>
</feature>
<feature type="compositionally biased region" description="Pro residues" evidence="2">
    <location>
        <begin position="1"/>
        <end position="17"/>
    </location>
</feature>
<feature type="region of interest" description="Disordered" evidence="2">
    <location>
        <begin position="1"/>
        <end position="39"/>
    </location>
</feature>